<dbReference type="Proteomes" id="UP000224567">
    <property type="component" value="Unassembled WGS sequence"/>
</dbReference>
<accession>A0A2G2WH78</accession>
<dbReference type="SUPFAM" id="SSF52540">
    <property type="entry name" value="P-loop containing nucleoside triphosphate hydrolases"/>
    <property type="match status" value="1"/>
</dbReference>
<evidence type="ECO:0000259" key="1">
    <source>
        <dbReference type="Pfam" id="PF00931"/>
    </source>
</evidence>
<protein>
    <recommendedName>
        <fullName evidence="1">NB-ARC domain-containing protein</fullName>
    </recommendedName>
</protein>
<proteinExistence type="predicted"/>
<name>A0A2G2WH78_CAPBA</name>
<reference evidence="3" key="2">
    <citation type="journal article" date="2017" name="J. Anim. Genet.">
        <title>Multiple reference genome sequences of hot pepper reveal the massive evolution of plant disease resistance genes by retroduplication.</title>
        <authorList>
            <person name="Kim S."/>
            <person name="Park J."/>
            <person name="Yeom S.-I."/>
            <person name="Kim Y.-M."/>
            <person name="Seo E."/>
            <person name="Kim K.-T."/>
            <person name="Kim M.-S."/>
            <person name="Lee J.M."/>
            <person name="Cheong K."/>
            <person name="Shin H.-S."/>
            <person name="Kim S.-B."/>
            <person name="Han K."/>
            <person name="Lee J."/>
            <person name="Park M."/>
            <person name="Lee H.-A."/>
            <person name="Lee H.-Y."/>
            <person name="Lee Y."/>
            <person name="Oh S."/>
            <person name="Lee J.H."/>
            <person name="Choi E."/>
            <person name="Choi E."/>
            <person name="Lee S.E."/>
            <person name="Jeon J."/>
            <person name="Kim H."/>
            <person name="Choi G."/>
            <person name="Song H."/>
            <person name="Lee J."/>
            <person name="Lee S.-C."/>
            <person name="Kwon J.-K."/>
            <person name="Lee H.-Y."/>
            <person name="Koo N."/>
            <person name="Hong Y."/>
            <person name="Kim R.W."/>
            <person name="Kang W.-H."/>
            <person name="Huh J.H."/>
            <person name="Kang B.-C."/>
            <person name="Yang T.-J."/>
            <person name="Lee Y.-H."/>
            <person name="Bennetzen J.L."/>
            <person name="Choi D."/>
        </authorList>
    </citation>
    <scope>NUCLEOTIDE SEQUENCE [LARGE SCALE GENOMIC DNA]</scope>
    <source>
        <strain evidence="3">cv. PBC81</strain>
    </source>
</reference>
<dbReference type="Gene3D" id="3.40.50.300">
    <property type="entry name" value="P-loop containing nucleotide triphosphate hydrolases"/>
    <property type="match status" value="1"/>
</dbReference>
<comment type="caution">
    <text evidence="2">The sequence shown here is derived from an EMBL/GenBank/DDBJ whole genome shotgun (WGS) entry which is preliminary data.</text>
</comment>
<evidence type="ECO:0000313" key="2">
    <source>
        <dbReference type="EMBL" id="PHT44591.1"/>
    </source>
</evidence>
<dbReference type="PANTHER" id="PTHR19338:SF73">
    <property type="entry name" value="DISEASE RESISTANCE PROTEIN RGA2-LIKE"/>
    <property type="match status" value="1"/>
</dbReference>
<dbReference type="InterPro" id="IPR027417">
    <property type="entry name" value="P-loop_NTPase"/>
</dbReference>
<evidence type="ECO:0000313" key="3">
    <source>
        <dbReference type="Proteomes" id="UP000224567"/>
    </source>
</evidence>
<dbReference type="AlphaFoldDB" id="A0A2G2WH78"/>
<dbReference type="EMBL" id="MLFT02000006">
    <property type="protein sequence ID" value="PHT44591.1"/>
    <property type="molecule type" value="Genomic_DNA"/>
</dbReference>
<gene>
    <name evidence="2" type="ORF">CQW23_13749</name>
</gene>
<organism evidence="2 3">
    <name type="scientific">Capsicum baccatum</name>
    <name type="common">Peruvian pepper</name>
    <dbReference type="NCBI Taxonomy" id="33114"/>
    <lineage>
        <taxon>Eukaryota</taxon>
        <taxon>Viridiplantae</taxon>
        <taxon>Streptophyta</taxon>
        <taxon>Embryophyta</taxon>
        <taxon>Tracheophyta</taxon>
        <taxon>Spermatophyta</taxon>
        <taxon>Magnoliopsida</taxon>
        <taxon>eudicotyledons</taxon>
        <taxon>Gunneridae</taxon>
        <taxon>Pentapetalae</taxon>
        <taxon>asterids</taxon>
        <taxon>lamiids</taxon>
        <taxon>Solanales</taxon>
        <taxon>Solanaceae</taxon>
        <taxon>Solanoideae</taxon>
        <taxon>Capsiceae</taxon>
        <taxon>Capsicum</taxon>
    </lineage>
</organism>
<dbReference type="InterPro" id="IPR002182">
    <property type="entry name" value="NB-ARC"/>
</dbReference>
<dbReference type="GO" id="GO:0043531">
    <property type="term" value="F:ADP binding"/>
    <property type="evidence" value="ECO:0007669"/>
    <property type="project" value="InterPro"/>
</dbReference>
<sequence>MARAYNKKVHPRNFEVGQLVLKRILPHQAEAKGKFSPNWQGPFIVKKVLPNVALYLMDIEGKMIEMTVNADAVKRYYAYEAKDVIDSIIVRDNGLLHLIFSLPITIKKIKHIKEEVSNISERIPKNRSLTVVKSTKKPVENKSFAACKITIGFEGAANWLIRKLTSGPKDLDVISITGMPSSGKTTLEYKVYNDESVCSHFDLRAWCTVDQEYDEKNLLVKLFNQVTGSDLKLARKLILEESWELLEKREFGEEICLDELLDVGKEIVQNCKGLPLVVDLIAGVIADEPILIAEDSNLENLRSLGKLVLSYSKGTGDVLKSIARLPNLEDLGLTRTIIQGGEWNMGEEDNFENLKFWYLNEDDPDGVQDKCAVCFSRLLSTHVHHSLTSLVLSPDLDMMISLTSCSGCRCVVMLTKSVLRILPPIDVINFLDLMERLKNEEGQNVVNIADQIEKLKLHLAFICTYVQLSHCDLEKFEDEMCDSRQRIDNLLQQILDDVDNNVRCKYNMDRVLPSLMDNIDECINSCHRSKSSATQTDDQLNFLLKNLYHLSMHLDERIFPLVTQYEILQKVCGNIRDFHGLILNGYVEHEIVEYVL</sequence>
<reference evidence="2 3" key="1">
    <citation type="journal article" date="2017" name="Genome Biol.">
        <title>New reference genome sequences of hot pepper reveal the massive evolution of plant disease-resistance genes by retroduplication.</title>
        <authorList>
            <person name="Kim S."/>
            <person name="Park J."/>
            <person name="Yeom S.I."/>
            <person name="Kim Y.M."/>
            <person name="Seo E."/>
            <person name="Kim K.T."/>
            <person name="Kim M.S."/>
            <person name="Lee J.M."/>
            <person name="Cheong K."/>
            <person name="Shin H.S."/>
            <person name="Kim S.B."/>
            <person name="Han K."/>
            <person name="Lee J."/>
            <person name="Park M."/>
            <person name="Lee H.A."/>
            <person name="Lee H.Y."/>
            <person name="Lee Y."/>
            <person name="Oh S."/>
            <person name="Lee J.H."/>
            <person name="Choi E."/>
            <person name="Choi E."/>
            <person name="Lee S.E."/>
            <person name="Jeon J."/>
            <person name="Kim H."/>
            <person name="Choi G."/>
            <person name="Song H."/>
            <person name="Lee J."/>
            <person name="Lee S.C."/>
            <person name="Kwon J.K."/>
            <person name="Lee H.Y."/>
            <person name="Koo N."/>
            <person name="Hong Y."/>
            <person name="Kim R.W."/>
            <person name="Kang W.H."/>
            <person name="Huh J.H."/>
            <person name="Kang B.C."/>
            <person name="Yang T.J."/>
            <person name="Lee Y.H."/>
            <person name="Bennetzen J.L."/>
            <person name="Choi D."/>
        </authorList>
    </citation>
    <scope>NUCLEOTIDE SEQUENCE [LARGE SCALE GENOMIC DNA]</scope>
    <source>
        <strain evidence="3">cv. PBC81</strain>
    </source>
</reference>
<dbReference type="Pfam" id="PF00931">
    <property type="entry name" value="NB-ARC"/>
    <property type="match status" value="1"/>
</dbReference>
<dbReference type="PANTHER" id="PTHR19338">
    <property type="entry name" value="TRANSLOCASE OF INNER MITOCHONDRIAL MEMBRANE 13 HOMOLOG"/>
    <property type="match status" value="1"/>
</dbReference>
<feature type="domain" description="NB-ARC" evidence="1">
    <location>
        <begin position="158"/>
        <end position="229"/>
    </location>
</feature>
<dbReference type="OrthoDB" id="1301844at2759"/>
<keyword evidence="3" id="KW-1185">Reference proteome</keyword>